<name>A0A0F7L3V3_9VIRU</name>
<proteinExistence type="predicted"/>
<accession>A0A0F7L3V3</accession>
<sequence length="52" mass="5507">MTQPLDPFQSVFGSTTESVAPPGTTPNQSLSSMLTTPHSVPELVSSNKKTVF</sequence>
<organism evidence="2">
    <name type="scientific">uncultured marine virus</name>
    <dbReference type="NCBI Taxonomy" id="186617"/>
    <lineage>
        <taxon>Viruses</taxon>
        <taxon>environmental samples</taxon>
    </lineage>
</organism>
<reference evidence="2" key="2">
    <citation type="submission" date="2015-03" db="EMBL/GenBank/DDBJ databases">
        <authorList>
            <person name="Chow C.-E.T."/>
            <person name="Winget D.M."/>
            <person name="White R.A.III."/>
            <person name="Hallam S.J."/>
            <person name="Suttle C.A."/>
        </authorList>
    </citation>
    <scope>NUCLEOTIDE SEQUENCE</scope>
    <source>
        <strain evidence="2">Anoxic3_4</strain>
    </source>
</reference>
<feature type="compositionally biased region" description="Polar residues" evidence="1">
    <location>
        <begin position="25"/>
        <end position="52"/>
    </location>
</feature>
<feature type="region of interest" description="Disordered" evidence="1">
    <location>
        <begin position="1"/>
        <end position="52"/>
    </location>
</feature>
<protein>
    <submittedName>
        <fullName evidence="2">Uncharacterized protein</fullName>
    </submittedName>
</protein>
<reference evidence="2" key="1">
    <citation type="journal article" date="2015" name="Front. Microbiol.">
        <title>Combining genomic sequencing methods to explore viral diversity and reveal potential virus-host interactions.</title>
        <authorList>
            <person name="Chow C.E."/>
            <person name="Winget D.M."/>
            <person name="White R.A.III."/>
            <person name="Hallam S.J."/>
            <person name="Suttle C.A."/>
        </authorList>
    </citation>
    <scope>NUCLEOTIDE SEQUENCE</scope>
    <source>
        <strain evidence="2">Anoxic3_4</strain>
    </source>
</reference>
<evidence type="ECO:0000256" key="1">
    <source>
        <dbReference type="SAM" id="MobiDB-lite"/>
    </source>
</evidence>
<dbReference type="EMBL" id="KR029579">
    <property type="protein sequence ID" value="AKH46153.1"/>
    <property type="molecule type" value="Genomic_DNA"/>
</dbReference>
<evidence type="ECO:0000313" key="2">
    <source>
        <dbReference type="EMBL" id="AKH46153.1"/>
    </source>
</evidence>